<dbReference type="Proteomes" id="UP001597361">
    <property type="component" value="Unassembled WGS sequence"/>
</dbReference>
<reference evidence="4" key="1">
    <citation type="journal article" date="2019" name="Int. J. Syst. Evol. Microbiol.">
        <title>The Global Catalogue of Microorganisms (GCM) 10K type strain sequencing project: providing services to taxonomists for standard genome sequencing and annotation.</title>
        <authorList>
            <consortium name="The Broad Institute Genomics Platform"/>
            <consortium name="The Broad Institute Genome Sequencing Center for Infectious Disease"/>
            <person name="Wu L."/>
            <person name="Ma J."/>
        </authorList>
    </citation>
    <scope>NUCLEOTIDE SEQUENCE [LARGE SCALE GENOMIC DNA]</scope>
    <source>
        <strain evidence="4">CGMCC 1.15180</strain>
    </source>
</reference>
<comment type="caution">
    <text evidence="3">The sequence shown here is derived from an EMBL/GenBank/DDBJ whole genome shotgun (WGS) entry which is preliminary data.</text>
</comment>
<evidence type="ECO:0000313" key="3">
    <source>
        <dbReference type="EMBL" id="MFD2034826.1"/>
    </source>
</evidence>
<dbReference type="Gene3D" id="3.40.50.1820">
    <property type="entry name" value="alpha/beta hydrolase"/>
    <property type="match status" value="1"/>
</dbReference>
<dbReference type="RefSeq" id="WP_376885332.1">
    <property type="nucleotide sequence ID" value="NZ_JBHUHR010000022.1"/>
</dbReference>
<dbReference type="SUPFAM" id="SSF53474">
    <property type="entry name" value="alpha/beta-Hydrolases"/>
    <property type="match status" value="1"/>
</dbReference>
<organism evidence="3 4">
    <name type="scientific">Belliella marina</name>
    <dbReference type="NCBI Taxonomy" id="1644146"/>
    <lineage>
        <taxon>Bacteria</taxon>
        <taxon>Pseudomonadati</taxon>
        <taxon>Bacteroidota</taxon>
        <taxon>Cytophagia</taxon>
        <taxon>Cytophagales</taxon>
        <taxon>Cyclobacteriaceae</taxon>
        <taxon>Belliella</taxon>
    </lineage>
</organism>
<protein>
    <submittedName>
        <fullName evidence="3">Alpha/beta hydrolase family protein</fullName>
        <ecNumber evidence="3">3.4.-.-</ecNumber>
    </submittedName>
</protein>
<accession>A0ABW4VMB2</accession>
<proteinExistence type="predicted"/>
<keyword evidence="1" id="KW-0732">Signal</keyword>
<feature type="domain" description="BD-FAE-like" evidence="2">
    <location>
        <begin position="17"/>
        <end position="94"/>
    </location>
</feature>
<gene>
    <name evidence="3" type="ORF">ACFSKL_08500</name>
</gene>
<feature type="signal peptide" evidence="1">
    <location>
        <begin position="1"/>
        <end position="21"/>
    </location>
</feature>
<evidence type="ECO:0000259" key="2">
    <source>
        <dbReference type="Pfam" id="PF20434"/>
    </source>
</evidence>
<evidence type="ECO:0000256" key="1">
    <source>
        <dbReference type="SAM" id="SignalP"/>
    </source>
</evidence>
<name>A0ABW4VMB2_9BACT</name>
<dbReference type="GO" id="GO:0016787">
    <property type="term" value="F:hydrolase activity"/>
    <property type="evidence" value="ECO:0007669"/>
    <property type="project" value="UniProtKB-KW"/>
</dbReference>
<dbReference type="InterPro" id="IPR049492">
    <property type="entry name" value="BD-FAE-like_dom"/>
</dbReference>
<keyword evidence="3" id="KW-0378">Hydrolase</keyword>
<feature type="chain" id="PRO_5045458389" evidence="1">
    <location>
        <begin position="22"/>
        <end position="130"/>
    </location>
</feature>
<evidence type="ECO:0000313" key="4">
    <source>
        <dbReference type="Proteomes" id="UP001597361"/>
    </source>
</evidence>
<sequence length="130" mass="14403">MKKVNLYCLAFVLGFASLLSCSEKEEPILYPVGDDESRQVLNAFLGGSPQEKPDAYHDASPINFISTNSPKFLLLHGREDMLVPISQAEKFQLALLGKNVEVETVYYSGGHGIPPERIDQAFEAIKAFIE</sequence>
<dbReference type="PROSITE" id="PS51257">
    <property type="entry name" value="PROKAR_LIPOPROTEIN"/>
    <property type="match status" value="1"/>
</dbReference>
<dbReference type="EC" id="3.4.-.-" evidence="3"/>
<keyword evidence="4" id="KW-1185">Reference proteome</keyword>
<dbReference type="EMBL" id="JBHUHR010000022">
    <property type="protein sequence ID" value="MFD2034826.1"/>
    <property type="molecule type" value="Genomic_DNA"/>
</dbReference>
<dbReference type="Pfam" id="PF20434">
    <property type="entry name" value="BD-FAE"/>
    <property type="match status" value="1"/>
</dbReference>
<dbReference type="InterPro" id="IPR029058">
    <property type="entry name" value="AB_hydrolase_fold"/>
</dbReference>